<protein>
    <submittedName>
        <fullName evidence="1">Uncharacterized protein</fullName>
    </submittedName>
</protein>
<comment type="caution">
    <text evidence="1">The sequence shown here is derived from an EMBL/GenBank/DDBJ whole genome shotgun (WGS) entry which is preliminary data.</text>
</comment>
<dbReference type="AlphaFoldDB" id="A0A4U5NFT0"/>
<evidence type="ECO:0000313" key="1">
    <source>
        <dbReference type="EMBL" id="TKR81401.1"/>
    </source>
</evidence>
<gene>
    <name evidence="1" type="ORF">L596_015273</name>
</gene>
<organism evidence="1">
    <name type="scientific">Steinernema carpocapsae</name>
    <name type="common">Entomopathogenic nematode</name>
    <dbReference type="NCBI Taxonomy" id="34508"/>
    <lineage>
        <taxon>Eukaryota</taxon>
        <taxon>Metazoa</taxon>
        <taxon>Ecdysozoa</taxon>
        <taxon>Nematoda</taxon>
        <taxon>Chromadorea</taxon>
        <taxon>Rhabditida</taxon>
        <taxon>Tylenchina</taxon>
        <taxon>Panagrolaimomorpha</taxon>
        <taxon>Strongyloidoidea</taxon>
        <taxon>Steinernematidae</taxon>
        <taxon>Steinernema</taxon>
    </lineage>
</organism>
<name>A0A4U5NFT0_STECR</name>
<proteinExistence type="predicted"/>
<sequence length="145" mass="16875">MLIYFFENTVYSLCNKRHNAAEADLETLERSPSSGTRGAALGTVGHRRLRRHRSVHFGKETLQLQAEGHEEPLGKVPLEVRRTAELLGQKAIEEKVFGHRERVPLGCRIRRKLVRLEPRRAVRVNPNKYFLFCCRRRQHDSVCFL</sequence>
<reference evidence="1" key="2">
    <citation type="journal article" date="2015" name="Genome Biol.">
        <title>Comparative genomics of Steinernema reveals deeply conserved gene regulatory networks.</title>
        <authorList>
            <person name="Dillman A.R."/>
            <person name="Macchietto M."/>
            <person name="Porter C.F."/>
            <person name="Rogers A."/>
            <person name="Williams B."/>
            <person name="Antoshechkin I."/>
            <person name="Lee M.M."/>
            <person name="Goodwin Z."/>
            <person name="Lu X."/>
            <person name="Lewis E.E."/>
            <person name="Goodrich-Blair H."/>
            <person name="Stock S.P."/>
            <person name="Adams B.J."/>
            <person name="Sternberg P.W."/>
            <person name="Mortazavi A."/>
        </authorList>
    </citation>
    <scope>NUCLEOTIDE SEQUENCE [LARGE SCALE GENOMIC DNA]</scope>
    <source>
        <strain evidence="1">ALL</strain>
    </source>
</reference>
<dbReference type="EMBL" id="AZBU02000004">
    <property type="protein sequence ID" value="TKR81401.1"/>
    <property type="molecule type" value="Genomic_DNA"/>
</dbReference>
<reference evidence="1" key="1">
    <citation type="submission" date="2013-11" db="EMBL/GenBank/DDBJ databases">
        <authorList>
            <person name="Sternberg P."/>
            <person name="Dillman A."/>
            <person name="Macchietto M."/>
        </authorList>
    </citation>
    <scope>NUCLEOTIDE SEQUENCE</scope>
    <source>
        <strain evidence="1">ALL</strain>
    </source>
</reference>
<reference evidence="1" key="3">
    <citation type="journal article" date="2019" name="G3 (Bethesda)">
        <title>Hybrid Assembly of the Genome of the Entomopathogenic Nematode Steinernema carpocapsae Identifies the X-Chromosome.</title>
        <authorList>
            <person name="Serra L."/>
            <person name="Macchietto M."/>
            <person name="Macias-Munoz A."/>
            <person name="McGill C.J."/>
            <person name="Rodriguez I.M."/>
            <person name="Rodriguez B."/>
            <person name="Murad R."/>
            <person name="Mortazavi A."/>
        </authorList>
    </citation>
    <scope>NUCLEOTIDE SEQUENCE</scope>
    <source>
        <strain evidence="1">ALL</strain>
    </source>
</reference>
<accession>A0A4U5NFT0</accession>